<dbReference type="Proteomes" id="UP000695022">
    <property type="component" value="Unplaced"/>
</dbReference>
<keyword evidence="4" id="KW-0547">Nucleotide-binding</keyword>
<name>A0ABM1FAI4_PRICU</name>
<reference evidence="8 9" key="1">
    <citation type="submission" date="2025-05" db="UniProtKB">
        <authorList>
            <consortium name="RefSeq"/>
        </authorList>
    </citation>
    <scope>IDENTIFICATION</scope>
</reference>
<sequence>MGNYKSRTTISCSEELKKKISESYSVLRSRVIEDLRLHQADWSEQQQACSQNDICKVEQLVTEENVQERSETGLTLLHLSCITGGSKQLISFLVSKNLNPSILSKNGLTPLHLACYKGDVDLIDALLACHTDMRKAGFGGVFPLHVAAMCGHEEVVRKLVQNTALVNDQDSVKFSPLHLACYYGHEKVVELLIASGADVNIASEVGDRSLHLVAAKGSLSIIKLLVEACADVNAKDVEEHTPMHFACKTGHTAIVSYLLQPEHLTKPHEANIYGDTPMHLACYSGRYGLVKQFIKTVGLGSVPMENIFSETALHAACTNGKSLDLIQFLLDQKVSINCQGKDGHTALHSACFHGHIKVVQYLLDHGADMNLTAYSSDQSNGSEKKEEQTCLMWAYERGHDAIVTLLKHHKRPHDQSACGDYSQPGGEGSYVSVPSPLGKLRSMTREKIDVLRLRSTLHSQFRMVLTDIECLETIGSGSFGNVYKGMHRGKFVAVKRYRANILCAKSDVDMFCREVSIICQLNHPCVIKFIGACLDDPSQFAIITHYVSGGSLYNVLHLQKRLINIRSKLDIALDVAMGMDYLHHMAQPIIHRDLNSNNVLLEENGHAVVADFGESRFLTQTGEDNMTKQPGNLRWMAPEVFTQCTIYSIKADMFSFALCLWELLSGELPFAHLKPAAAAADMAYRNSRPPLAITYPRLIVNLLKRAWHANPDCRPDFSEVVSILTEARESQAVALLSNSIASVFTLQGEATAVAVTDVCGAYPGVVPPMTGHVNALRSRWEQEASKTVAKDELRRQMPLDKNGYVMDPLSTTLRMPVPVQPSPSYSITNSIFTQIHREWEAMKGPAFQACWDAIEDGRGPETVVALRVTPQFNDPKTFTPQNTPEKLSEWRNQMDAILGVDEAGVKACDQPTVEAKALHSGGNGRGSGAHEPDDTDDVEVATGSKDPPSQSEKKPWCVAMVAEATDAGHPPHHGKANHDAAESRQDGFAPKQHVTMTTVMIVDDGYSEQSQERHANGGSEILIRRVNTVKLLNESNRKDQAIGNTAVGRSDGEMLMDAECMLEPSAEGFCEDYIQRGDACVHGALLETSNVSKMKSMLKLT</sequence>
<dbReference type="PANTHER" id="PTHR24198">
    <property type="entry name" value="ANKYRIN REPEAT AND PROTEIN KINASE DOMAIN-CONTAINING PROTEIN"/>
    <property type="match status" value="1"/>
</dbReference>
<dbReference type="Pfam" id="PF12796">
    <property type="entry name" value="Ank_2"/>
    <property type="match status" value="3"/>
</dbReference>
<dbReference type="InterPro" id="IPR017441">
    <property type="entry name" value="Protein_kinase_ATP_BS"/>
</dbReference>
<dbReference type="Pfam" id="PF07714">
    <property type="entry name" value="PK_Tyr_Ser-Thr"/>
    <property type="match status" value="1"/>
</dbReference>
<dbReference type="Gene3D" id="1.10.510.10">
    <property type="entry name" value="Transferase(Phosphotransferase) domain 1"/>
    <property type="match status" value="1"/>
</dbReference>
<dbReference type="GeneID" id="106821250"/>
<gene>
    <name evidence="8 9" type="primary">LOC106821250</name>
</gene>
<feature type="binding site" evidence="4">
    <location>
        <position position="495"/>
    </location>
    <ligand>
        <name>ATP</name>
        <dbReference type="ChEBI" id="CHEBI:30616"/>
    </ligand>
</feature>
<feature type="region of interest" description="Disordered" evidence="5">
    <location>
        <begin position="916"/>
        <end position="955"/>
    </location>
</feature>
<dbReference type="InterPro" id="IPR002110">
    <property type="entry name" value="Ankyrin_rpt"/>
</dbReference>
<dbReference type="SUPFAM" id="SSF48403">
    <property type="entry name" value="Ankyrin repeat"/>
    <property type="match status" value="1"/>
</dbReference>
<keyword evidence="1" id="KW-0677">Repeat</keyword>
<feature type="repeat" description="ANK" evidence="3">
    <location>
        <begin position="139"/>
        <end position="171"/>
    </location>
</feature>
<organism evidence="7 8">
    <name type="scientific">Priapulus caudatus</name>
    <name type="common">Priapulid worm</name>
    <dbReference type="NCBI Taxonomy" id="37621"/>
    <lineage>
        <taxon>Eukaryota</taxon>
        <taxon>Metazoa</taxon>
        <taxon>Ecdysozoa</taxon>
        <taxon>Scalidophora</taxon>
        <taxon>Priapulida</taxon>
        <taxon>Priapulimorpha</taxon>
        <taxon>Priapulimorphida</taxon>
        <taxon>Priapulidae</taxon>
        <taxon>Priapulus</taxon>
    </lineage>
</organism>
<keyword evidence="2 3" id="KW-0040">ANK repeat</keyword>
<proteinExistence type="predicted"/>
<protein>
    <submittedName>
        <fullName evidence="8 9">Serine/threonine-protein kinase TNNI3K-like isoform X1</fullName>
    </submittedName>
</protein>
<dbReference type="InterPro" id="IPR036770">
    <property type="entry name" value="Ankyrin_rpt-contain_sf"/>
</dbReference>
<evidence type="ECO:0000256" key="1">
    <source>
        <dbReference type="ARBA" id="ARBA00022737"/>
    </source>
</evidence>
<evidence type="ECO:0000256" key="3">
    <source>
        <dbReference type="PROSITE-ProRule" id="PRU00023"/>
    </source>
</evidence>
<feature type="domain" description="Protein kinase" evidence="6">
    <location>
        <begin position="468"/>
        <end position="736"/>
    </location>
</feature>
<keyword evidence="7" id="KW-1185">Reference proteome</keyword>
<dbReference type="PROSITE" id="PS50011">
    <property type="entry name" value="PROTEIN_KINASE_DOM"/>
    <property type="match status" value="1"/>
</dbReference>
<feature type="repeat" description="ANK" evidence="3">
    <location>
        <begin position="172"/>
        <end position="204"/>
    </location>
</feature>
<evidence type="ECO:0000256" key="5">
    <source>
        <dbReference type="SAM" id="MobiDB-lite"/>
    </source>
</evidence>
<accession>A0ABM1FAI4</accession>
<evidence type="ECO:0000313" key="8">
    <source>
        <dbReference type="RefSeq" id="XP_014681455.1"/>
    </source>
</evidence>
<evidence type="ECO:0000256" key="2">
    <source>
        <dbReference type="ARBA" id="ARBA00023043"/>
    </source>
</evidence>
<dbReference type="Gene3D" id="1.25.40.20">
    <property type="entry name" value="Ankyrin repeat-containing domain"/>
    <property type="match status" value="3"/>
</dbReference>
<dbReference type="SMART" id="SM00248">
    <property type="entry name" value="ANK"/>
    <property type="match status" value="10"/>
</dbReference>
<dbReference type="InterPro" id="IPR000719">
    <property type="entry name" value="Prot_kinase_dom"/>
</dbReference>
<feature type="repeat" description="ANK" evidence="3">
    <location>
        <begin position="238"/>
        <end position="260"/>
    </location>
</feature>
<dbReference type="PROSITE" id="PS00107">
    <property type="entry name" value="PROTEIN_KINASE_ATP"/>
    <property type="match status" value="1"/>
</dbReference>
<feature type="repeat" description="ANK" evidence="3">
    <location>
        <begin position="342"/>
        <end position="374"/>
    </location>
</feature>
<evidence type="ECO:0000256" key="4">
    <source>
        <dbReference type="PROSITE-ProRule" id="PRU10141"/>
    </source>
</evidence>
<dbReference type="SUPFAM" id="SSF56112">
    <property type="entry name" value="Protein kinase-like (PK-like)"/>
    <property type="match status" value="1"/>
</dbReference>
<feature type="repeat" description="ANK" evidence="3">
    <location>
        <begin position="308"/>
        <end position="341"/>
    </location>
</feature>
<evidence type="ECO:0000313" key="7">
    <source>
        <dbReference type="Proteomes" id="UP000695022"/>
    </source>
</evidence>
<evidence type="ECO:0000259" key="6">
    <source>
        <dbReference type="PROSITE" id="PS50011"/>
    </source>
</evidence>
<dbReference type="RefSeq" id="XP_014681455.1">
    <property type="nucleotide sequence ID" value="XM_014825969.1"/>
</dbReference>
<evidence type="ECO:0000313" key="9">
    <source>
        <dbReference type="RefSeq" id="XP_014681456.1"/>
    </source>
</evidence>
<keyword evidence="4" id="KW-0067">ATP-binding</keyword>
<feature type="repeat" description="ANK" evidence="3">
    <location>
        <begin position="106"/>
        <end position="127"/>
    </location>
</feature>
<dbReference type="PROSITE" id="PS50088">
    <property type="entry name" value="ANK_REPEAT"/>
    <property type="match status" value="7"/>
</dbReference>
<dbReference type="PANTHER" id="PTHR24198:SF183">
    <property type="entry name" value="SUPPRESSOR_ENHANCER OF LIN-12"/>
    <property type="match status" value="1"/>
</dbReference>
<feature type="repeat" description="ANK" evidence="3">
    <location>
        <begin position="205"/>
        <end position="237"/>
    </location>
</feature>
<dbReference type="InterPro" id="IPR011009">
    <property type="entry name" value="Kinase-like_dom_sf"/>
</dbReference>
<dbReference type="InterPro" id="IPR001245">
    <property type="entry name" value="Ser-Thr/Tyr_kinase_cat_dom"/>
</dbReference>
<dbReference type="RefSeq" id="XP_014681456.1">
    <property type="nucleotide sequence ID" value="XM_014825970.1"/>
</dbReference>
<dbReference type="PRINTS" id="PR01415">
    <property type="entry name" value="ANKYRIN"/>
</dbReference>
<dbReference type="PROSITE" id="PS50297">
    <property type="entry name" value="ANK_REP_REGION"/>
    <property type="match status" value="6"/>
</dbReference>